<evidence type="ECO:0000313" key="1">
    <source>
        <dbReference type="EMBL" id="KAI4340138.1"/>
    </source>
</evidence>
<accession>A0ACB9NTR5</accession>
<comment type="caution">
    <text evidence="1">The sequence shown here is derived from an EMBL/GenBank/DDBJ whole genome shotgun (WGS) entry which is preliminary data.</text>
</comment>
<dbReference type="Proteomes" id="UP001057402">
    <property type="component" value="Chromosome 7"/>
</dbReference>
<name>A0ACB9NTR5_9MYRT</name>
<sequence>MNADSDNDEWQAIEDEDDDSVVESPFHQLHPVDEGEDDYEESHKENISDEACDDDDRSSPHIGGVDDSQASTLFQPVQETWNESDRLYHGTQDDSCTSFDIGATMPGM</sequence>
<evidence type="ECO:0000313" key="2">
    <source>
        <dbReference type="Proteomes" id="UP001057402"/>
    </source>
</evidence>
<proteinExistence type="predicted"/>
<gene>
    <name evidence="1" type="ORF">MLD38_025004</name>
</gene>
<organism evidence="1 2">
    <name type="scientific">Melastoma candidum</name>
    <dbReference type="NCBI Taxonomy" id="119954"/>
    <lineage>
        <taxon>Eukaryota</taxon>
        <taxon>Viridiplantae</taxon>
        <taxon>Streptophyta</taxon>
        <taxon>Embryophyta</taxon>
        <taxon>Tracheophyta</taxon>
        <taxon>Spermatophyta</taxon>
        <taxon>Magnoliopsida</taxon>
        <taxon>eudicotyledons</taxon>
        <taxon>Gunneridae</taxon>
        <taxon>Pentapetalae</taxon>
        <taxon>rosids</taxon>
        <taxon>malvids</taxon>
        <taxon>Myrtales</taxon>
        <taxon>Melastomataceae</taxon>
        <taxon>Melastomatoideae</taxon>
        <taxon>Melastomateae</taxon>
        <taxon>Melastoma</taxon>
    </lineage>
</organism>
<reference evidence="2" key="1">
    <citation type="journal article" date="2023" name="Front. Plant Sci.">
        <title>Chromosomal-level genome assembly of Melastoma candidum provides insights into trichome evolution.</title>
        <authorList>
            <person name="Zhong Y."/>
            <person name="Wu W."/>
            <person name="Sun C."/>
            <person name="Zou P."/>
            <person name="Liu Y."/>
            <person name="Dai S."/>
            <person name="Zhou R."/>
        </authorList>
    </citation>
    <scope>NUCLEOTIDE SEQUENCE [LARGE SCALE GENOMIC DNA]</scope>
</reference>
<dbReference type="EMBL" id="CM042886">
    <property type="protein sequence ID" value="KAI4340138.1"/>
    <property type="molecule type" value="Genomic_DNA"/>
</dbReference>
<keyword evidence="2" id="KW-1185">Reference proteome</keyword>
<protein>
    <submittedName>
        <fullName evidence="1">Uncharacterized protein</fullName>
    </submittedName>
</protein>